<organism evidence="3 4">
    <name type="scientific">Sellimonas caecigallum</name>
    <dbReference type="NCBI Taxonomy" id="2592333"/>
    <lineage>
        <taxon>Bacteria</taxon>
        <taxon>Bacillati</taxon>
        <taxon>Bacillota</taxon>
        <taxon>Clostridia</taxon>
        <taxon>Lachnospirales</taxon>
        <taxon>Lachnospiraceae</taxon>
        <taxon>Sellimonas</taxon>
    </lineage>
</organism>
<feature type="transmembrane region" description="Helical" evidence="1">
    <location>
        <begin position="21"/>
        <end position="42"/>
    </location>
</feature>
<comment type="caution">
    <text evidence="3">The sequence shown here is derived from an EMBL/GenBank/DDBJ whole genome shotgun (WGS) entry which is preliminary data.</text>
</comment>
<keyword evidence="3" id="KW-0378">Hydrolase</keyword>
<name>A0ABS7L3L1_9FIRM</name>
<dbReference type="InterPro" id="IPR003675">
    <property type="entry name" value="Rce1/LyrA-like_dom"/>
</dbReference>
<accession>A0ABS7L3L1</accession>
<dbReference type="InterPro" id="IPR052710">
    <property type="entry name" value="CAAX_protease"/>
</dbReference>
<feature type="transmembrane region" description="Helical" evidence="1">
    <location>
        <begin position="67"/>
        <end position="91"/>
    </location>
</feature>
<feature type="transmembrane region" description="Helical" evidence="1">
    <location>
        <begin position="235"/>
        <end position="257"/>
    </location>
</feature>
<feature type="transmembrane region" description="Helical" evidence="1">
    <location>
        <begin position="264"/>
        <end position="285"/>
    </location>
</feature>
<gene>
    <name evidence="3" type="ORF">FLB61_00160</name>
</gene>
<dbReference type="PANTHER" id="PTHR36435:SF1">
    <property type="entry name" value="CAAX AMINO TERMINAL PROTEASE FAMILY PROTEIN"/>
    <property type="match status" value="1"/>
</dbReference>
<reference evidence="3 4" key="1">
    <citation type="journal article" date="2020" name="New Microbes New Infect">
        <title>Sellimonas caecigallum sp. nov., description and genome sequence of a new member of the Sellimonas genus isolated from the cecum of feral chicken.</title>
        <authorList>
            <person name="Wongkuna S."/>
            <person name="Ghimire S."/>
            <person name="Antony L."/>
            <person name="Chankhamhaengdecha S."/>
            <person name="Janvilisri T."/>
            <person name="Scaria J."/>
        </authorList>
    </citation>
    <scope>NUCLEOTIDE SEQUENCE [LARGE SCALE GENOMIC DNA]</scope>
    <source>
        <strain evidence="3 4">SW451</strain>
    </source>
</reference>
<keyword evidence="3" id="KW-0645">Protease</keyword>
<sequence>MDNYQYYRRPSNPITRVLVPLLIYWGIGLLCQFIVTASYMVAHANELLAAYESEAKLQAFMEEAFRFIFRFSTETTAVGALIMLPICIYMIRKDKRMRAFSGIKENVWKGPAKIYPLTVGFGVTAGIVVNNLLILSNIRAISQSYQTTSEALYSAPLATQLICLGIIVPILEECLYRGVIYRRVRDMSSWKKAAVISSLIFGFVHANLVQAIYGFVFGLALCWLYEKQTTLKVPVLLHCTVNIVSVIMTATDGYLWIFKTPVRMGIITVACAALASGIFVLLKGIHSPEQ</sequence>
<dbReference type="EMBL" id="VIRV01000001">
    <property type="protein sequence ID" value="MBY0757533.1"/>
    <property type="molecule type" value="Genomic_DNA"/>
</dbReference>
<dbReference type="GO" id="GO:0008237">
    <property type="term" value="F:metallopeptidase activity"/>
    <property type="evidence" value="ECO:0007669"/>
    <property type="project" value="UniProtKB-KW"/>
</dbReference>
<evidence type="ECO:0000313" key="4">
    <source>
        <dbReference type="Proteomes" id="UP000779049"/>
    </source>
</evidence>
<dbReference type="PANTHER" id="PTHR36435">
    <property type="entry name" value="SLR1288 PROTEIN"/>
    <property type="match status" value="1"/>
</dbReference>
<feature type="domain" description="CAAX prenyl protease 2/Lysostaphin resistance protein A-like" evidence="2">
    <location>
        <begin position="158"/>
        <end position="244"/>
    </location>
</feature>
<feature type="transmembrane region" description="Helical" evidence="1">
    <location>
        <begin position="193"/>
        <end position="215"/>
    </location>
</feature>
<keyword evidence="1" id="KW-0472">Membrane</keyword>
<dbReference type="Pfam" id="PF02517">
    <property type="entry name" value="Rce1-like"/>
    <property type="match status" value="1"/>
</dbReference>
<evidence type="ECO:0000259" key="2">
    <source>
        <dbReference type="Pfam" id="PF02517"/>
    </source>
</evidence>
<keyword evidence="3" id="KW-0482">Metalloprotease</keyword>
<feature type="transmembrane region" description="Helical" evidence="1">
    <location>
        <begin position="112"/>
        <end position="133"/>
    </location>
</feature>
<feature type="transmembrane region" description="Helical" evidence="1">
    <location>
        <begin position="153"/>
        <end position="172"/>
    </location>
</feature>
<keyword evidence="4" id="KW-1185">Reference proteome</keyword>
<dbReference type="RefSeq" id="WP_087211219.1">
    <property type="nucleotide sequence ID" value="NZ_CP173660.1"/>
</dbReference>
<keyword evidence="1" id="KW-0812">Transmembrane</keyword>
<proteinExistence type="predicted"/>
<dbReference type="Proteomes" id="UP000779049">
    <property type="component" value="Unassembled WGS sequence"/>
</dbReference>
<evidence type="ECO:0000313" key="3">
    <source>
        <dbReference type="EMBL" id="MBY0757533.1"/>
    </source>
</evidence>
<evidence type="ECO:0000256" key="1">
    <source>
        <dbReference type="SAM" id="Phobius"/>
    </source>
</evidence>
<protein>
    <submittedName>
        <fullName evidence="3">CPBP family intramembrane metalloprotease</fullName>
    </submittedName>
</protein>
<keyword evidence="1" id="KW-1133">Transmembrane helix</keyword>